<comment type="caution">
    <text evidence="1">The sequence shown here is derived from an EMBL/GenBank/DDBJ whole genome shotgun (WGS) entry which is preliminary data.</text>
</comment>
<dbReference type="AlphaFoldDB" id="A0A0F9SHN7"/>
<sequence length="65" mass="7623">MVIKVHHVKADPLWLGHEERDARFGWTCPECKVQYYWSQSWSYAGPIEDGGYICLDCAHRLGLLW</sequence>
<evidence type="ECO:0000313" key="1">
    <source>
        <dbReference type="EMBL" id="KKN28858.1"/>
    </source>
</evidence>
<dbReference type="EMBL" id="LAZR01002529">
    <property type="protein sequence ID" value="KKN28858.1"/>
    <property type="molecule type" value="Genomic_DNA"/>
</dbReference>
<accession>A0A0F9SHN7</accession>
<name>A0A0F9SHN7_9ZZZZ</name>
<protein>
    <submittedName>
        <fullName evidence="1">Uncharacterized protein</fullName>
    </submittedName>
</protein>
<proteinExistence type="predicted"/>
<gene>
    <name evidence="1" type="ORF">LCGC14_0849980</name>
</gene>
<reference evidence="1" key="1">
    <citation type="journal article" date="2015" name="Nature">
        <title>Complex archaea that bridge the gap between prokaryotes and eukaryotes.</title>
        <authorList>
            <person name="Spang A."/>
            <person name="Saw J.H."/>
            <person name="Jorgensen S.L."/>
            <person name="Zaremba-Niedzwiedzka K."/>
            <person name="Martijn J."/>
            <person name="Lind A.E."/>
            <person name="van Eijk R."/>
            <person name="Schleper C."/>
            <person name="Guy L."/>
            <person name="Ettema T.J."/>
        </authorList>
    </citation>
    <scope>NUCLEOTIDE SEQUENCE</scope>
</reference>
<organism evidence="1">
    <name type="scientific">marine sediment metagenome</name>
    <dbReference type="NCBI Taxonomy" id="412755"/>
    <lineage>
        <taxon>unclassified sequences</taxon>
        <taxon>metagenomes</taxon>
        <taxon>ecological metagenomes</taxon>
    </lineage>
</organism>